<protein>
    <submittedName>
        <fullName evidence="1">Uncharacterized protein</fullName>
    </submittedName>
</protein>
<comment type="caution">
    <text evidence="1">The sequence shown here is derived from an EMBL/GenBank/DDBJ whole genome shotgun (WGS) entry which is preliminary data.</text>
</comment>
<proteinExistence type="predicted"/>
<dbReference type="EMBL" id="CM046398">
    <property type="protein sequence ID" value="KAI8530681.1"/>
    <property type="molecule type" value="Genomic_DNA"/>
</dbReference>
<evidence type="ECO:0000313" key="2">
    <source>
        <dbReference type="Proteomes" id="UP001062846"/>
    </source>
</evidence>
<accession>A0ACC0LPP0</accession>
<evidence type="ECO:0000313" key="1">
    <source>
        <dbReference type="EMBL" id="KAI8530681.1"/>
    </source>
</evidence>
<reference evidence="1" key="1">
    <citation type="submission" date="2022-02" db="EMBL/GenBank/DDBJ databases">
        <title>Plant Genome Project.</title>
        <authorList>
            <person name="Zhang R.-G."/>
        </authorList>
    </citation>
    <scope>NUCLEOTIDE SEQUENCE</scope>
    <source>
        <strain evidence="1">AT1</strain>
    </source>
</reference>
<keyword evidence="2" id="KW-1185">Reference proteome</keyword>
<organism evidence="1 2">
    <name type="scientific">Rhododendron molle</name>
    <name type="common">Chinese azalea</name>
    <name type="synonym">Azalea mollis</name>
    <dbReference type="NCBI Taxonomy" id="49168"/>
    <lineage>
        <taxon>Eukaryota</taxon>
        <taxon>Viridiplantae</taxon>
        <taxon>Streptophyta</taxon>
        <taxon>Embryophyta</taxon>
        <taxon>Tracheophyta</taxon>
        <taxon>Spermatophyta</taxon>
        <taxon>Magnoliopsida</taxon>
        <taxon>eudicotyledons</taxon>
        <taxon>Gunneridae</taxon>
        <taxon>Pentapetalae</taxon>
        <taxon>asterids</taxon>
        <taxon>Ericales</taxon>
        <taxon>Ericaceae</taxon>
        <taxon>Ericoideae</taxon>
        <taxon>Rhodoreae</taxon>
        <taxon>Rhododendron</taxon>
    </lineage>
</organism>
<sequence length="117" mass="13398">MDAMSMGVVIASAYNLVLHTFDGLPSGCFTHFPLRSPPVPVQERIEIAIARVGNNHFVQLFLQPHYPVPPFRTWWRDNASNQDKKWVDRYATRISLWEEIMDTRPRGTGVEFGGNIN</sequence>
<name>A0ACC0LPP0_RHOML</name>
<gene>
    <name evidence="1" type="ORF">RHMOL_Rhmol11G0078500</name>
</gene>
<dbReference type="Proteomes" id="UP001062846">
    <property type="component" value="Chromosome 11"/>
</dbReference>